<dbReference type="RefSeq" id="WP_116421029.1">
    <property type="nucleotide sequence ID" value="NZ_NMUE01000014.1"/>
</dbReference>
<name>A0A371QZN4_9CREN</name>
<organism evidence="1 2">
    <name type="scientific">Pyrobaculum aerophilum</name>
    <dbReference type="NCBI Taxonomy" id="13773"/>
    <lineage>
        <taxon>Archaea</taxon>
        <taxon>Thermoproteota</taxon>
        <taxon>Thermoprotei</taxon>
        <taxon>Thermoproteales</taxon>
        <taxon>Thermoproteaceae</taxon>
        <taxon>Pyrobaculum</taxon>
    </lineage>
</organism>
<accession>A0A371QZN4</accession>
<evidence type="ECO:0000313" key="2">
    <source>
        <dbReference type="Proteomes" id="UP000257123"/>
    </source>
</evidence>
<dbReference type="AlphaFoldDB" id="A0A371QZN4"/>
<evidence type="ECO:0000313" key="1">
    <source>
        <dbReference type="EMBL" id="RFA96173.1"/>
    </source>
</evidence>
<reference evidence="1 2" key="1">
    <citation type="submission" date="2017-07" db="EMBL/GenBank/DDBJ databases">
        <title>Draft genome sequence of aerobic hyperthermophilic archaea, Pyrobaculum aerophilum YKB31 and YKB32.</title>
        <authorList>
            <person name="Mochizuki T."/>
            <person name="Berliner A.J."/>
            <person name="Yoshida-Takashima Y."/>
            <person name="Takaki Y."/>
            <person name="Nunoura T."/>
            <person name="Takai K."/>
        </authorList>
    </citation>
    <scope>NUCLEOTIDE SEQUENCE [LARGE SCALE GENOMIC DNA]</scope>
    <source>
        <strain evidence="1 2">YKB31</strain>
    </source>
</reference>
<protein>
    <submittedName>
        <fullName evidence="1">Uncharacterized protein</fullName>
    </submittedName>
</protein>
<sequence>MTIRYLTALIAAVALTLVVAVVVANALQNANPIPKMVAIAVAGESEAKAETPLSVVKYGVYYVYEGGKWALSGSPSGTSTPKLYAVGFGNCPADISGLYGRAYAPGSNVVHVTGCSIVLPSIVEGGVITVTHYVPMCATGTDFRTEVAEQYFTYKGVQFRVRLVIIRC</sequence>
<gene>
    <name evidence="1" type="ORF">CGL51_05770</name>
</gene>
<comment type="caution">
    <text evidence="1">The sequence shown here is derived from an EMBL/GenBank/DDBJ whole genome shotgun (WGS) entry which is preliminary data.</text>
</comment>
<proteinExistence type="predicted"/>
<dbReference type="EMBL" id="NMUE01000014">
    <property type="protein sequence ID" value="RFA96173.1"/>
    <property type="molecule type" value="Genomic_DNA"/>
</dbReference>
<dbReference type="Proteomes" id="UP000257123">
    <property type="component" value="Unassembled WGS sequence"/>
</dbReference>